<reference evidence="6 7" key="1">
    <citation type="submission" date="2023-07" db="EMBL/GenBank/DDBJ databases">
        <title>Genomic Encyclopedia of Type Strains, Phase IV (KMG-IV): sequencing the most valuable type-strain genomes for metagenomic binning, comparative biology and taxonomic classification.</title>
        <authorList>
            <person name="Goeker M."/>
        </authorList>
    </citation>
    <scope>NUCLEOTIDE SEQUENCE [LARGE SCALE GENOMIC DNA]</scope>
    <source>
        <strain evidence="6 7">DSM 105143</strain>
    </source>
</reference>
<dbReference type="Proteomes" id="UP001223079">
    <property type="component" value="Unassembled WGS sequence"/>
</dbReference>
<comment type="caution">
    <text evidence="6">The sequence shown here is derived from an EMBL/GenBank/DDBJ whole genome shotgun (WGS) entry which is preliminary data.</text>
</comment>
<evidence type="ECO:0000313" key="6">
    <source>
        <dbReference type="EMBL" id="MDQ0221628.1"/>
    </source>
</evidence>
<dbReference type="Gene3D" id="3.40.50.2300">
    <property type="match status" value="2"/>
</dbReference>
<protein>
    <submittedName>
        <fullName evidence="6">LacI family transcriptional regulator</fullName>
    </submittedName>
</protein>
<dbReference type="SUPFAM" id="SSF47413">
    <property type="entry name" value="lambda repressor-like DNA-binding domains"/>
    <property type="match status" value="1"/>
</dbReference>
<sequence length="340" mass="38445">MVTIRDVAERAGVNPSTVSRALKDSSAISKKTKEKVKKAMDELGYVPNLAAKMLASGYTHSIGVVFPPMTTRDTKSQPFHMEILTEINHTAKANGYTISIATGDTTEDLKNQIHHMYRERRVDGFILLYSYKDDPVQAHLLANHIPFVMIGTPVQYENETTYVDNDNKLMAKTAVQYLQEKGHDRILFVTDNLDGEVQKDRYSGYQSGIEMLGLETHEALIFDRNQPETVDQLVQTIADYKASALVVIDDMLSLRVSQLLSFYQLKVPDDISIISFNNSAYAKIIHPYLTTFDVNIAALGRTAFTRIFEKVQDKIDENAKVIVPFTLKERESVLERKDMN</sequence>
<dbReference type="PROSITE" id="PS50932">
    <property type="entry name" value="HTH_LACI_2"/>
    <property type="match status" value="1"/>
</dbReference>
<dbReference type="PROSITE" id="PS50943">
    <property type="entry name" value="HTH_CROC1"/>
    <property type="match status" value="1"/>
</dbReference>
<dbReference type="PANTHER" id="PTHR30146">
    <property type="entry name" value="LACI-RELATED TRANSCRIPTIONAL REPRESSOR"/>
    <property type="match status" value="1"/>
</dbReference>
<name>A0ABT9YQQ2_9STRE</name>
<proteinExistence type="predicted"/>
<gene>
    <name evidence="6" type="ORF">J2S23_000159</name>
</gene>
<dbReference type="InterPro" id="IPR010982">
    <property type="entry name" value="Lambda_DNA-bd_dom_sf"/>
</dbReference>
<keyword evidence="1" id="KW-0805">Transcription regulation</keyword>
<feature type="domain" description="HTH cro/C1-type" evidence="5">
    <location>
        <begin position="3"/>
        <end position="46"/>
    </location>
</feature>
<evidence type="ECO:0000256" key="1">
    <source>
        <dbReference type="ARBA" id="ARBA00023015"/>
    </source>
</evidence>
<dbReference type="InterPro" id="IPR001387">
    <property type="entry name" value="Cro/C1-type_HTH"/>
</dbReference>
<dbReference type="RefSeq" id="WP_307120866.1">
    <property type="nucleotide sequence ID" value="NZ_JAUSTM010000001.1"/>
</dbReference>
<accession>A0ABT9YQQ2</accession>
<evidence type="ECO:0000259" key="5">
    <source>
        <dbReference type="PROSITE" id="PS50943"/>
    </source>
</evidence>
<dbReference type="Pfam" id="PF00356">
    <property type="entry name" value="LacI"/>
    <property type="match status" value="1"/>
</dbReference>
<evidence type="ECO:0000313" key="7">
    <source>
        <dbReference type="Proteomes" id="UP001223079"/>
    </source>
</evidence>
<dbReference type="InterPro" id="IPR000843">
    <property type="entry name" value="HTH_LacI"/>
</dbReference>
<dbReference type="Gene3D" id="1.10.260.40">
    <property type="entry name" value="lambda repressor-like DNA-binding domains"/>
    <property type="match status" value="1"/>
</dbReference>
<organism evidence="6 7">
    <name type="scientific">Streptococcus moroccensis</name>
    <dbReference type="NCBI Taxonomy" id="1451356"/>
    <lineage>
        <taxon>Bacteria</taxon>
        <taxon>Bacillati</taxon>
        <taxon>Bacillota</taxon>
        <taxon>Bacilli</taxon>
        <taxon>Lactobacillales</taxon>
        <taxon>Streptococcaceae</taxon>
        <taxon>Streptococcus</taxon>
    </lineage>
</organism>
<dbReference type="SUPFAM" id="SSF53822">
    <property type="entry name" value="Periplasmic binding protein-like I"/>
    <property type="match status" value="1"/>
</dbReference>
<keyword evidence="7" id="KW-1185">Reference proteome</keyword>
<keyword evidence="2" id="KW-0238">DNA-binding</keyword>
<dbReference type="Pfam" id="PF13377">
    <property type="entry name" value="Peripla_BP_3"/>
    <property type="match status" value="1"/>
</dbReference>
<evidence type="ECO:0000259" key="4">
    <source>
        <dbReference type="PROSITE" id="PS50932"/>
    </source>
</evidence>
<dbReference type="InterPro" id="IPR046335">
    <property type="entry name" value="LacI/GalR-like_sensor"/>
</dbReference>
<dbReference type="SMART" id="SM00354">
    <property type="entry name" value="HTH_LACI"/>
    <property type="match status" value="1"/>
</dbReference>
<dbReference type="PANTHER" id="PTHR30146:SF109">
    <property type="entry name" value="HTH-TYPE TRANSCRIPTIONAL REGULATOR GALS"/>
    <property type="match status" value="1"/>
</dbReference>
<evidence type="ECO:0000256" key="3">
    <source>
        <dbReference type="ARBA" id="ARBA00023163"/>
    </source>
</evidence>
<dbReference type="CDD" id="cd06294">
    <property type="entry name" value="PBP1_MalR-like"/>
    <property type="match status" value="1"/>
</dbReference>
<dbReference type="InterPro" id="IPR028082">
    <property type="entry name" value="Peripla_BP_I"/>
</dbReference>
<keyword evidence="3" id="KW-0804">Transcription</keyword>
<dbReference type="EMBL" id="JAUSTM010000001">
    <property type="protein sequence ID" value="MDQ0221628.1"/>
    <property type="molecule type" value="Genomic_DNA"/>
</dbReference>
<dbReference type="CDD" id="cd01392">
    <property type="entry name" value="HTH_LacI"/>
    <property type="match status" value="1"/>
</dbReference>
<evidence type="ECO:0000256" key="2">
    <source>
        <dbReference type="ARBA" id="ARBA00023125"/>
    </source>
</evidence>
<feature type="domain" description="HTH lacI-type" evidence="4">
    <location>
        <begin position="2"/>
        <end position="56"/>
    </location>
</feature>